<evidence type="ECO:0000256" key="3">
    <source>
        <dbReference type="ARBA" id="ARBA00022989"/>
    </source>
</evidence>
<protein>
    <submittedName>
        <fullName evidence="7">Integral membrane protein</fullName>
    </submittedName>
</protein>
<dbReference type="Proteomes" id="UP000002669">
    <property type="component" value="Unassembled WGS sequence"/>
</dbReference>
<dbReference type="OMA" id="PPNNKEM"/>
<evidence type="ECO:0000256" key="1">
    <source>
        <dbReference type="ARBA" id="ARBA00004141"/>
    </source>
</evidence>
<feature type="transmembrane region" description="Helical" evidence="5">
    <location>
        <begin position="210"/>
        <end position="232"/>
    </location>
</feature>
<dbReference type="SUPFAM" id="SSF103473">
    <property type="entry name" value="MFS general substrate transporter"/>
    <property type="match status" value="1"/>
</dbReference>
<dbReference type="Gene3D" id="1.20.1250.20">
    <property type="entry name" value="MFS general substrate transporter like domains"/>
    <property type="match status" value="2"/>
</dbReference>
<dbReference type="Pfam" id="PF07690">
    <property type="entry name" value="MFS_1"/>
    <property type="match status" value="1"/>
</dbReference>
<dbReference type="InterPro" id="IPR036259">
    <property type="entry name" value="MFS_trans_sf"/>
</dbReference>
<feature type="transmembrane region" description="Helical" evidence="5">
    <location>
        <begin position="94"/>
        <end position="115"/>
    </location>
</feature>
<dbReference type="InterPro" id="IPR011701">
    <property type="entry name" value="MFS"/>
</dbReference>
<gene>
    <name evidence="7" type="ORF">MGYG_02077</name>
</gene>
<evidence type="ECO:0000313" key="8">
    <source>
        <dbReference type="Proteomes" id="UP000002669"/>
    </source>
</evidence>
<dbReference type="OrthoDB" id="2130629at2759"/>
<dbReference type="EMBL" id="DS989823">
    <property type="protein sequence ID" value="EFQ99064.1"/>
    <property type="molecule type" value="Genomic_DNA"/>
</dbReference>
<feature type="transmembrane region" description="Helical" evidence="5">
    <location>
        <begin position="253"/>
        <end position="273"/>
    </location>
</feature>
<keyword evidence="8" id="KW-1185">Reference proteome</keyword>
<name>E4UPM7_ARTGP</name>
<reference evidence="8" key="1">
    <citation type="journal article" date="2012" name="MBio">
        <title>Comparative genome analysis of Trichophyton rubrum and related dermatophytes reveals candidate genes involved in infection.</title>
        <authorList>
            <person name="Martinez D.A."/>
            <person name="Oliver B.G."/>
            <person name="Graeser Y."/>
            <person name="Goldberg J.M."/>
            <person name="Li W."/>
            <person name="Martinez-Rossi N.M."/>
            <person name="Monod M."/>
            <person name="Shelest E."/>
            <person name="Barton R.C."/>
            <person name="Birch E."/>
            <person name="Brakhage A.A."/>
            <person name="Chen Z."/>
            <person name="Gurr S.J."/>
            <person name="Heiman D."/>
            <person name="Heitman J."/>
            <person name="Kosti I."/>
            <person name="Rossi A."/>
            <person name="Saif S."/>
            <person name="Samalova M."/>
            <person name="Saunders C.W."/>
            <person name="Shea T."/>
            <person name="Summerbell R.C."/>
            <person name="Xu J."/>
            <person name="Young S."/>
            <person name="Zeng Q."/>
            <person name="Birren B.W."/>
            <person name="Cuomo C.A."/>
            <person name="White T.C."/>
        </authorList>
    </citation>
    <scope>NUCLEOTIDE SEQUENCE [LARGE SCALE GENOMIC DNA]</scope>
    <source>
        <strain evidence="8">ATCC MYA-4604 / CBS 118893</strain>
    </source>
</reference>
<sequence length="533" mass="56921">MSRNTSSSAGAPSSAILTQASESIANEQTSCSTTATPVIMAIEIETNVVSTKKTAIVIACITYSTGITTFLAGLVTMAIPVITEELNLPANLELWPVTVYSLTCACTLLICGSISDVIGSRLMFLLGCFFQGVSTLACGLAKTGTQMIVFRAFSGVAASFCLPSAVSLINEMFPPGQSRNVAFASMGGAQPVGFGIGLVLGGVITGTVGWKWGFFIAAISNILMLFVCTWQLPKSARRDPAFRSVWKRLSSDIDWVGVNLASAALAIISYVIAVVTESISAIQQPQNICLLILSFILFAVFVVWVGRQERLGLPALIPNSLWTNKVFTCTCVNVFLIWAAFNAFEQYQNFFFQEVQHLSPLDTALRFLPAPISGALTNVVVGLIIHRVRADWIVIITTILSGLAPVLMAVAQPSWSYWACAFLANFLNPIGADGIFTISNLLITSMFPPKTQGVAGGVFNTVSQTGKSIGLALTALVANKVTRDSRGGDKLSPEALLAGYQAAFWFCVALTMTSLCISIWGLRRIGKVGRKAE</sequence>
<dbReference type="GO" id="GO:0016020">
    <property type="term" value="C:membrane"/>
    <property type="evidence" value="ECO:0007669"/>
    <property type="project" value="UniProtKB-SubCell"/>
</dbReference>
<feature type="transmembrane region" description="Helical" evidence="5">
    <location>
        <begin position="55"/>
        <end position="82"/>
    </location>
</feature>
<dbReference type="AlphaFoldDB" id="E4UPM7"/>
<feature type="transmembrane region" description="Helical" evidence="5">
    <location>
        <begin position="122"/>
        <end position="142"/>
    </location>
</feature>
<dbReference type="HOGENOM" id="CLU_000960_27_5_1"/>
<proteinExistence type="predicted"/>
<feature type="domain" description="Major facilitator superfamily (MFS) profile" evidence="6">
    <location>
        <begin position="57"/>
        <end position="526"/>
    </location>
</feature>
<organism evidence="8">
    <name type="scientific">Arthroderma gypseum (strain ATCC MYA-4604 / CBS 118893)</name>
    <name type="common">Microsporum gypseum</name>
    <dbReference type="NCBI Taxonomy" id="535722"/>
    <lineage>
        <taxon>Eukaryota</taxon>
        <taxon>Fungi</taxon>
        <taxon>Dikarya</taxon>
        <taxon>Ascomycota</taxon>
        <taxon>Pezizomycotina</taxon>
        <taxon>Eurotiomycetes</taxon>
        <taxon>Eurotiomycetidae</taxon>
        <taxon>Onygenales</taxon>
        <taxon>Arthrodermataceae</taxon>
        <taxon>Nannizzia</taxon>
    </lineage>
</organism>
<keyword evidence="2 5" id="KW-0812">Transmembrane</keyword>
<feature type="transmembrane region" description="Helical" evidence="5">
    <location>
        <begin position="181"/>
        <end position="204"/>
    </location>
</feature>
<dbReference type="PROSITE" id="PS50850">
    <property type="entry name" value="MFS"/>
    <property type="match status" value="1"/>
</dbReference>
<feature type="transmembrane region" description="Helical" evidence="5">
    <location>
        <begin position="392"/>
        <end position="411"/>
    </location>
</feature>
<feature type="transmembrane region" description="Helical" evidence="5">
    <location>
        <begin position="148"/>
        <end position="169"/>
    </location>
</feature>
<keyword evidence="4 5" id="KW-0472">Membrane</keyword>
<evidence type="ECO:0000256" key="2">
    <source>
        <dbReference type="ARBA" id="ARBA00022692"/>
    </source>
</evidence>
<keyword evidence="3 5" id="KW-1133">Transmembrane helix</keyword>
<dbReference type="eggNOG" id="KOG0254">
    <property type="taxonomic scope" value="Eukaryota"/>
</dbReference>
<dbReference type="VEuPathDB" id="FungiDB:MGYG_02077"/>
<accession>E4UPM7</accession>
<dbReference type="GO" id="GO:0022857">
    <property type="term" value="F:transmembrane transporter activity"/>
    <property type="evidence" value="ECO:0007669"/>
    <property type="project" value="InterPro"/>
</dbReference>
<dbReference type="GeneID" id="10029843"/>
<dbReference type="RefSeq" id="XP_003174547.1">
    <property type="nucleotide sequence ID" value="XM_003174499.1"/>
</dbReference>
<dbReference type="InterPro" id="IPR020846">
    <property type="entry name" value="MFS_dom"/>
</dbReference>
<evidence type="ECO:0000259" key="6">
    <source>
        <dbReference type="PROSITE" id="PS50850"/>
    </source>
</evidence>
<dbReference type="PANTHER" id="PTHR42718">
    <property type="entry name" value="MAJOR FACILITATOR SUPERFAMILY MULTIDRUG TRANSPORTER MFSC"/>
    <property type="match status" value="1"/>
</dbReference>
<evidence type="ECO:0000256" key="4">
    <source>
        <dbReference type="ARBA" id="ARBA00023136"/>
    </source>
</evidence>
<dbReference type="PANTHER" id="PTHR42718:SF27">
    <property type="entry name" value="TRANSPORTER, PUTATIVE-RELATED"/>
    <property type="match status" value="1"/>
</dbReference>
<evidence type="ECO:0000313" key="7">
    <source>
        <dbReference type="EMBL" id="EFQ99064.1"/>
    </source>
</evidence>
<comment type="subcellular location">
    <subcellularLocation>
        <location evidence="1">Membrane</location>
        <topology evidence="1">Multi-pass membrane protein</topology>
    </subcellularLocation>
</comment>
<feature type="transmembrane region" description="Helical" evidence="5">
    <location>
        <begin position="502"/>
        <end position="522"/>
    </location>
</feature>
<feature type="transmembrane region" description="Helical" evidence="5">
    <location>
        <begin position="285"/>
        <end position="305"/>
    </location>
</feature>
<feature type="transmembrane region" description="Helical" evidence="5">
    <location>
        <begin position="326"/>
        <end position="344"/>
    </location>
</feature>
<dbReference type="InParanoid" id="E4UPM7"/>
<feature type="transmembrane region" description="Helical" evidence="5">
    <location>
        <begin position="364"/>
        <end position="385"/>
    </location>
</feature>
<evidence type="ECO:0000256" key="5">
    <source>
        <dbReference type="SAM" id="Phobius"/>
    </source>
</evidence>